<comment type="caution">
    <text evidence="1">The sequence shown here is derived from an EMBL/GenBank/DDBJ whole genome shotgun (WGS) entry which is preliminary data.</text>
</comment>
<protein>
    <submittedName>
        <fullName evidence="1">Uncharacterized protein</fullName>
    </submittedName>
</protein>
<evidence type="ECO:0000313" key="2">
    <source>
        <dbReference type="Proteomes" id="UP000807769"/>
    </source>
</evidence>
<dbReference type="OrthoDB" id="3269417at2759"/>
<accession>A0A9P7EAM4</accession>
<proteinExistence type="predicted"/>
<dbReference type="AlphaFoldDB" id="A0A9P7EAM4"/>
<dbReference type="GeneID" id="64625002"/>
<dbReference type="RefSeq" id="XP_041192978.1">
    <property type="nucleotide sequence ID" value="XM_041330985.1"/>
</dbReference>
<name>A0A9P7EAM4_9AGAM</name>
<dbReference type="EMBL" id="JABBWG010000016">
    <property type="protein sequence ID" value="KAG1816305.1"/>
    <property type="molecule type" value="Genomic_DNA"/>
</dbReference>
<organism evidence="1 2">
    <name type="scientific">Suillus subaureus</name>
    <dbReference type="NCBI Taxonomy" id="48587"/>
    <lineage>
        <taxon>Eukaryota</taxon>
        <taxon>Fungi</taxon>
        <taxon>Dikarya</taxon>
        <taxon>Basidiomycota</taxon>
        <taxon>Agaricomycotina</taxon>
        <taxon>Agaricomycetes</taxon>
        <taxon>Agaricomycetidae</taxon>
        <taxon>Boletales</taxon>
        <taxon>Suillineae</taxon>
        <taxon>Suillaceae</taxon>
        <taxon>Suillus</taxon>
    </lineage>
</organism>
<gene>
    <name evidence="1" type="ORF">BJ212DRAFT_1271885</name>
</gene>
<reference evidence="1" key="1">
    <citation type="journal article" date="2020" name="New Phytol.">
        <title>Comparative genomics reveals dynamic genome evolution in host specialist ectomycorrhizal fungi.</title>
        <authorList>
            <person name="Lofgren L.A."/>
            <person name="Nguyen N.H."/>
            <person name="Vilgalys R."/>
            <person name="Ruytinx J."/>
            <person name="Liao H.L."/>
            <person name="Branco S."/>
            <person name="Kuo A."/>
            <person name="LaButti K."/>
            <person name="Lipzen A."/>
            <person name="Andreopoulos W."/>
            <person name="Pangilinan J."/>
            <person name="Riley R."/>
            <person name="Hundley H."/>
            <person name="Na H."/>
            <person name="Barry K."/>
            <person name="Grigoriev I.V."/>
            <person name="Stajich J.E."/>
            <person name="Kennedy P.G."/>
        </authorList>
    </citation>
    <scope>NUCLEOTIDE SEQUENCE</scope>
    <source>
        <strain evidence="1">MN1</strain>
    </source>
</reference>
<evidence type="ECO:0000313" key="1">
    <source>
        <dbReference type="EMBL" id="KAG1816305.1"/>
    </source>
</evidence>
<keyword evidence="2" id="KW-1185">Reference proteome</keyword>
<dbReference type="Proteomes" id="UP000807769">
    <property type="component" value="Unassembled WGS sequence"/>
</dbReference>
<sequence length="78" mass="8962">MPVFESLLPDDNSIILDLLFELSTWHAFGKLQMHTKTTLHHFDNCTTCLGRALCKFCSVTCSKFNTLLRIMLLKGERD</sequence>